<keyword evidence="4" id="KW-0862">Zinc</keyword>
<dbReference type="PANTHER" id="PTHR23111">
    <property type="entry name" value="ZINC FINGER PROTEIN"/>
    <property type="match status" value="1"/>
</dbReference>
<dbReference type="InterPro" id="IPR036443">
    <property type="entry name" value="Znf_RanBP2_sf"/>
</dbReference>
<dbReference type="PROSITE" id="PS01358">
    <property type="entry name" value="ZF_RANBP2_1"/>
    <property type="match status" value="1"/>
</dbReference>
<dbReference type="SUPFAM" id="SSF90209">
    <property type="entry name" value="Ran binding protein zinc finger-like"/>
    <property type="match status" value="1"/>
</dbReference>
<reference evidence="7" key="2">
    <citation type="submission" date="2025-09" db="UniProtKB">
        <authorList>
            <consortium name="Ensembl"/>
        </authorList>
    </citation>
    <scope>IDENTIFICATION</scope>
</reference>
<dbReference type="GO" id="GO:0008270">
    <property type="term" value="F:zinc ion binding"/>
    <property type="evidence" value="ECO:0007669"/>
    <property type="project" value="UniProtKB-KW"/>
</dbReference>
<keyword evidence="8" id="KW-1185">Reference proteome</keyword>
<evidence type="ECO:0000313" key="8">
    <source>
        <dbReference type="Proteomes" id="UP000233160"/>
    </source>
</evidence>
<accession>A0A2K6FYG0</accession>
<dbReference type="Pfam" id="PF20868">
    <property type="entry name" value="TX13_rpt"/>
    <property type="match status" value="1"/>
</dbReference>
<comment type="similarity">
    <text evidence="1">Belongs to the TEX13 family.</text>
</comment>
<dbReference type="AlphaFoldDB" id="A0A2K6FYG0"/>
<name>A0A2K6FYG0_PROCO</name>
<feature type="region of interest" description="Disordered" evidence="5">
    <location>
        <begin position="296"/>
        <end position="535"/>
    </location>
</feature>
<feature type="compositionally biased region" description="Basic and acidic residues" evidence="5">
    <location>
        <begin position="305"/>
        <end position="315"/>
    </location>
</feature>
<dbReference type="Proteomes" id="UP000233160">
    <property type="component" value="Unassembled WGS sequence"/>
</dbReference>
<dbReference type="Gene3D" id="4.10.1060.10">
    <property type="entry name" value="Zinc finger, RanBP2-type"/>
    <property type="match status" value="1"/>
</dbReference>
<dbReference type="Ensembl" id="ENSPCOT00000029666.1">
    <property type="protein sequence ID" value="ENSPCOP00000019019.1"/>
    <property type="gene ID" value="ENSPCOG00000021441.1"/>
</dbReference>
<feature type="compositionally biased region" description="Polar residues" evidence="5">
    <location>
        <begin position="451"/>
        <end position="461"/>
    </location>
</feature>
<proteinExistence type="inferred from homology"/>
<keyword evidence="3" id="KW-0863">Zinc-finger</keyword>
<evidence type="ECO:0000256" key="5">
    <source>
        <dbReference type="SAM" id="MobiDB-lite"/>
    </source>
</evidence>
<organism evidence="7 8">
    <name type="scientific">Propithecus coquereli</name>
    <name type="common">Coquerel's sifaka</name>
    <name type="synonym">Propithecus verreauxi coquereli</name>
    <dbReference type="NCBI Taxonomy" id="379532"/>
    <lineage>
        <taxon>Eukaryota</taxon>
        <taxon>Metazoa</taxon>
        <taxon>Chordata</taxon>
        <taxon>Craniata</taxon>
        <taxon>Vertebrata</taxon>
        <taxon>Euteleostomi</taxon>
        <taxon>Mammalia</taxon>
        <taxon>Eutheria</taxon>
        <taxon>Euarchontoglires</taxon>
        <taxon>Primates</taxon>
        <taxon>Strepsirrhini</taxon>
        <taxon>Lemuriformes</taxon>
        <taxon>Indriidae</taxon>
        <taxon>Propithecus</taxon>
    </lineage>
</organism>
<evidence type="ECO:0000256" key="4">
    <source>
        <dbReference type="ARBA" id="ARBA00022833"/>
    </source>
</evidence>
<dbReference type="InterPro" id="IPR001876">
    <property type="entry name" value="Znf_RanBP2"/>
</dbReference>
<evidence type="ECO:0000313" key="7">
    <source>
        <dbReference type="Ensembl" id="ENSPCOP00000019019.1"/>
    </source>
</evidence>
<sequence length="573" mass="62124">MAVEFGDHASGFRHSDVIRFINNEVLTNGGGPDFYVAFRSRPWSEVEDRLLAVVTDPQVPRALKRACAWSALALSVRAGERQREQQTHRVRQLQDQVEEREFASFSMASELRRLRDERDDVATQLYFTRAALQQALNEREALRRKLLQVQSSAQATPLALDVMPMMGAEQQGAAAYPLNADQQGETVTPGAQMPAPTGVLYVPGPPSPWAQAIQPPLLMPGPYPLPLQAPFPMGLPFLPPPPPAVVVEAERAVVPLQMPPVGTYTPGPWAAVGSQEGMAPLCYQRGYIQEEGAAIQQESAPLGDSRSHSQEEGSERPQGIPVLGNSGNRSQEEDPGRSQGISLLGAAGPHNQDDAERPSGMAPLGDSRSYSQEEGPEGAQGMGPMGDRESQNQEEGSERPQGTVLPGDNRSHSQEEGPESLQKTVPLEKRSHSQEEGPKKPQGTIPLGDSRSYSQEDNTGRAQGITPLGFSKSHSPKGGLEGPQVTPLKDSRSHHVRESSKKQQPQGQKTKQPKGKKASESQQQEKPSPGCSPVNWICSGCKAMNYSWRTACYKCKKAFMPVESGGVNPGQTH</sequence>
<dbReference type="PANTHER" id="PTHR23111:SF28">
    <property type="entry name" value="TESTIS-EXPRESSED PROTEIN 13D"/>
    <property type="match status" value="1"/>
</dbReference>
<dbReference type="InterPro" id="IPR028193">
    <property type="entry name" value="TEX13A-D_N"/>
</dbReference>
<evidence type="ECO:0000259" key="6">
    <source>
        <dbReference type="PROSITE" id="PS01358"/>
    </source>
</evidence>
<evidence type="ECO:0000256" key="2">
    <source>
        <dbReference type="ARBA" id="ARBA00022723"/>
    </source>
</evidence>
<dbReference type="InterPro" id="IPR049367">
    <property type="entry name" value="TX13C/D_rpt"/>
</dbReference>
<feature type="domain" description="RanBP2-type" evidence="6">
    <location>
        <begin position="536"/>
        <end position="555"/>
    </location>
</feature>
<keyword evidence="2" id="KW-0479">Metal-binding</keyword>
<dbReference type="OMA" id="INFSWRT"/>
<feature type="compositionally biased region" description="Basic and acidic residues" evidence="5">
    <location>
        <begin position="426"/>
        <end position="439"/>
    </location>
</feature>
<dbReference type="GO" id="GO:0003729">
    <property type="term" value="F:mRNA binding"/>
    <property type="evidence" value="ECO:0007669"/>
    <property type="project" value="TreeGrafter"/>
</dbReference>
<evidence type="ECO:0000256" key="3">
    <source>
        <dbReference type="ARBA" id="ARBA00022771"/>
    </source>
</evidence>
<dbReference type="GeneTree" id="ENSGT00940000161768"/>
<protein>
    <recommendedName>
        <fullName evidence="6">RanBP2-type domain-containing protein</fullName>
    </recommendedName>
</protein>
<reference evidence="7" key="1">
    <citation type="submission" date="2025-08" db="UniProtKB">
        <authorList>
            <consortium name="Ensembl"/>
        </authorList>
    </citation>
    <scope>IDENTIFICATION</scope>
</reference>
<dbReference type="STRING" id="379532.ENSPCOP00000019019"/>
<feature type="compositionally biased region" description="Basic and acidic residues" evidence="5">
    <location>
        <begin position="489"/>
        <end position="501"/>
    </location>
</feature>
<dbReference type="Pfam" id="PF15186">
    <property type="entry name" value="TEX13"/>
    <property type="match status" value="1"/>
</dbReference>
<evidence type="ECO:0000256" key="1">
    <source>
        <dbReference type="ARBA" id="ARBA00008287"/>
    </source>
</evidence>